<dbReference type="GO" id="GO:0006893">
    <property type="term" value="P:Golgi to plasma membrane transport"/>
    <property type="evidence" value="ECO:0007669"/>
    <property type="project" value="TreeGrafter"/>
</dbReference>
<dbReference type="OrthoDB" id="642193at2759"/>
<evidence type="ECO:0000259" key="5">
    <source>
        <dbReference type="Pfam" id="PF16528"/>
    </source>
</evidence>
<evidence type="ECO:0000256" key="3">
    <source>
        <dbReference type="ARBA" id="ARBA00022483"/>
    </source>
</evidence>
<dbReference type="PANTHER" id="PTHR21426:SF12">
    <property type="entry name" value="EXOCYST COMPLEX COMPONENT 8"/>
    <property type="match status" value="1"/>
</dbReference>
<dbReference type="Gene3D" id="1.20.58.1220">
    <property type="entry name" value="Exo84p, C-terminal helical domain"/>
    <property type="match status" value="1"/>
</dbReference>
<organism evidence="6 7">
    <name type="scientific">Dioscorea zingiberensis</name>
    <dbReference type="NCBI Taxonomy" id="325984"/>
    <lineage>
        <taxon>Eukaryota</taxon>
        <taxon>Viridiplantae</taxon>
        <taxon>Streptophyta</taxon>
        <taxon>Embryophyta</taxon>
        <taxon>Tracheophyta</taxon>
        <taxon>Spermatophyta</taxon>
        <taxon>Magnoliopsida</taxon>
        <taxon>Liliopsida</taxon>
        <taxon>Dioscoreales</taxon>
        <taxon>Dioscoreaceae</taxon>
        <taxon>Dioscorea</taxon>
    </lineage>
</organism>
<proteinExistence type="inferred from homology"/>
<dbReference type="InterPro" id="IPR033961">
    <property type="entry name" value="Exo84"/>
</dbReference>
<sequence>MAAVKPSQSEPVDRFQRGSRGVGRAVPVSYKLDVFKDENFDPNVYVQSKCRAMSDKVVLILDFESLEIRQLRSSLQVLKKASAEEMYRSVYANLATLIRAAEEISGLEKELLSMRNLCTSQVALIREFTEGIPIESWSVDSEGSIEDDLSFCEDREPSEAEKLFVELPDMLDVLLSERRVAEALDALDEAERIAAEAAENQTLRPAELLSLQTIINKNRQKLADHLFEAAFKSSTHGHELHSVVSSPGVVDQLAGASFQSSTRGVELHAAVSALKRLGKGPRAHSLLLNSHYERLQCNMKTIHPSSTSYGVPYTTALSQQVFSAIAQAVHDSQTVFAEDSAYVSELVKWSAKQAEAFAQLVQKHVLASCADAGSLRAAAECVQIALGHCSLLESQGILLSSVLLQHFRPSVEEALNGNLKRIERKTAALAAADDWVLIYPSKTHSPNGTSSTASGIQPKLSSSAHCFKSMVQDLLDDISPLLMSMQFAGSTLDGLFRVFDSYISLLINAIPCLVEDDTNTEGYGNKIVRMAESEEQQLVLLVNASVLAEEILPRAAIKLSSMCQAGNMDDSHKTTSDRDNHSTELRNWKRKLHHCVDRLRDRFCRQQMLALILTEDGDTLLNAQMYLSMDESFDYPEWSPSPIFQYLFRMLNTTACIAANMFVGRKKFASMLMMRLLQIVFIIYVGPHFWEDIEKGPRPLGLLGLRQFYLDMQFIIVFAQGRYLSRHAHQLIKDIIERAMLAFSATGMDPDSVLPDDDWFVCIARETVNTITGRSRTGMSDREANSPTASVSALPMSSFRSLGSSNFSFQVSTVN</sequence>
<dbReference type="InterPro" id="IPR032403">
    <property type="entry name" value="Exo84_C"/>
</dbReference>
<evidence type="ECO:0000256" key="1">
    <source>
        <dbReference type="ARBA" id="ARBA00007210"/>
    </source>
</evidence>
<protein>
    <recommendedName>
        <fullName evidence="5">Exocyst component Exo84 C-terminal domain-containing protein</fullName>
    </recommendedName>
</protein>
<dbReference type="InterPro" id="IPR016159">
    <property type="entry name" value="Cullin_repeat-like_dom_sf"/>
</dbReference>
<keyword evidence="2" id="KW-0813">Transport</keyword>
<dbReference type="SUPFAM" id="SSF74788">
    <property type="entry name" value="Cullin repeat-like"/>
    <property type="match status" value="2"/>
</dbReference>
<comment type="caution">
    <text evidence="6">The sequence shown here is derived from an EMBL/GenBank/DDBJ whole genome shotgun (WGS) entry which is preliminary data.</text>
</comment>
<reference evidence="6" key="2">
    <citation type="journal article" date="2022" name="Hortic Res">
        <title>The genome of Dioscorea zingiberensis sheds light on the biosynthesis, origin and evolution of the medicinally important diosgenin saponins.</title>
        <authorList>
            <person name="Li Y."/>
            <person name="Tan C."/>
            <person name="Li Z."/>
            <person name="Guo J."/>
            <person name="Li S."/>
            <person name="Chen X."/>
            <person name="Wang C."/>
            <person name="Dai X."/>
            <person name="Yang H."/>
            <person name="Song W."/>
            <person name="Hou L."/>
            <person name="Xu J."/>
            <person name="Tong Z."/>
            <person name="Xu A."/>
            <person name="Yuan X."/>
            <person name="Wang W."/>
            <person name="Yang Q."/>
            <person name="Chen L."/>
            <person name="Sun Z."/>
            <person name="Wang K."/>
            <person name="Pan B."/>
            <person name="Chen J."/>
            <person name="Bao Y."/>
            <person name="Liu F."/>
            <person name="Qi X."/>
            <person name="Gang D.R."/>
            <person name="Wen J."/>
            <person name="Li J."/>
        </authorList>
    </citation>
    <scope>NUCLEOTIDE SEQUENCE</scope>
    <source>
        <strain evidence="6">Dzin_1.0</strain>
    </source>
</reference>
<name>A0A9D5D267_9LILI</name>
<dbReference type="Pfam" id="PF16528">
    <property type="entry name" value="Exo84_C"/>
    <property type="match status" value="1"/>
</dbReference>
<feature type="domain" description="Exocyst component Exo84 C-terminal" evidence="5">
    <location>
        <begin position="260"/>
        <end position="397"/>
    </location>
</feature>
<evidence type="ECO:0000313" key="6">
    <source>
        <dbReference type="EMBL" id="KAJ0982733.1"/>
    </source>
</evidence>
<evidence type="ECO:0000313" key="7">
    <source>
        <dbReference type="Proteomes" id="UP001085076"/>
    </source>
</evidence>
<dbReference type="GO" id="GO:0006887">
    <property type="term" value="P:exocytosis"/>
    <property type="evidence" value="ECO:0007669"/>
    <property type="project" value="UniProtKB-KW"/>
</dbReference>
<dbReference type="GO" id="GO:0000145">
    <property type="term" value="C:exocyst"/>
    <property type="evidence" value="ECO:0007669"/>
    <property type="project" value="InterPro"/>
</dbReference>
<evidence type="ECO:0000256" key="4">
    <source>
        <dbReference type="ARBA" id="ARBA00022927"/>
    </source>
</evidence>
<keyword evidence="3" id="KW-0268">Exocytosis</keyword>
<dbReference type="FunFam" id="1.20.58.1220:FF:000001">
    <property type="entry name" value="Exocyst complex component EXO84B"/>
    <property type="match status" value="1"/>
</dbReference>
<dbReference type="AlphaFoldDB" id="A0A9D5D267"/>
<dbReference type="GO" id="GO:0015031">
    <property type="term" value="P:protein transport"/>
    <property type="evidence" value="ECO:0007669"/>
    <property type="project" value="UniProtKB-KW"/>
</dbReference>
<dbReference type="EMBL" id="JAGGNH010000002">
    <property type="protein sequence ID" value="KAJ0982733.1"/>
    <property type="molecule type" value="Genomic_DNA"/>
</dbReference>
<comment type="similarity">
    <text evidence="1">Belongs to the EXO84 family.</text>
</comment>
<keyword evidence="4" id="KW-0653">Protein transport</keyword>
<keyword evidence="7" id="KW-1185">Reference proteome</keyword>
<reference evidence="6" key="1">
    <citation type="submission" date="2021-03" db="EMBL/GenBank/DDBJ databases">
        <authorList>
            <person name="Li Z."/>
            <person name="Yang C."/>
        </authorList>
    </citation>
    <scope>NUCLEOTIDE SEQUENCE</scope>
    <source>
        <strain evidence="6">Dzin_1.0</strain>
        <tissue evidence="6">Leaf</tissue>
    </source>
</reference>
<accession>A0A9D5D267</accession>
<evidence type="ECO:0000256" key="2">
    <source>
        <dbReference type="ARBA" id="ARBA00022448"/>
    </source>
</evidence>
<dbReference type="PANTHER" id="PTHR21426">
    <property type="entry name" value="EXOCYST COMPLEX COMPONENT 8"/>
    <property type="match status" value="1"/>
</dbReference>
<dbReference type="Proteomes" id="UP001085076">
    <property type="component" value="Miscellaneous, Linkage group lg02"/>
</dbReference>
<gene>
    <name evidence="6" type="ORF">J5N97_010988</name>
</gene>
<dbReference type="InterPro" id="IPR042560">
    <property type="entry name" value="Exo84_C_2"/>
</dbReference>
<dbReference type="Pfam" id="PF08700">
    <property type="entry name" value="VPS51_Exo84_N"/>
    <property type="match status" value="1"/>
</dbReference>